<reference evidence="4" key="2">
    <citation type="submission" date="2023-05" db="EMBL/GenBank/DDBJ databases">
        <authorList>
            <consortium name="Lawrence Berkeley National Laboratory"/>
            <person name="Steindorff A."/>
            <person name="Hensen N."/>
            <person name="Bonometti L."/>
            <person name="Westerberg I."/>
            <person name="Brannstrom I.O."/>
            <person name="Guillou S."/>
            <person name="Cros-Aarteil S."/>
            <person name="Calhoun S."/>
            <person name="Haridas S."/>
            <person name="Kuo A."/>
            <person name="Mondo S."/>
            <person name="Pangilinan J."/>
            <person name="Riley R."/>
            <person name="Labutti K."/>
            <person name="Andreopoulos B."/>
            <person name="Lipzen A."/>
            <person name="Chen C."/>
            <person name="Yanf M."/>
            <person name="Daum C."/>
            <person name="Ng V."/>
            <person name="Clum A."/>
            <person name="Ohm R."/>
            <person name="Martin F."/>
            <person name="Silar P."/>
            <person name="Natvig D."/>
            <person name="Lalanne C."/>
            <person name="Gautier V."/>
            <person name="Ament-Velasquez S.L."/>
            <person name="Kruys A."/>
            <person name="Hutchinson M.I."/>
            <person name="Powell A.J."/>
            <person name="Barry K."/>
            <person name="Miller A.N."/>
            <person name="Grigoriev I.V."/>
            <person name="Debuchy R."/>
            <person name="Gladieux P."/>
            <person name="Thoren M.H."/>
            <person name="Johannesson H."/>
        </authorList>
    </citation>
    <scope>NUCLEOTIDE SEQUENCE</scope>
    <source>
        <strain evidence="4">CBS 141.50</strain>
    </source>
</reference>
<organism evidence="4 5">
    <name type="scientific">Dichotomopilus funicola</name>
    <dbReference type="NCBI Taxonomy" id="1934379"/>
    <lineage>
        <taxon>Eukaryota</taxon>
        <taxon>Fungi</taxon>
        <taxon>Dikarya</taxon>
        <taxon>Ascomycota</taxon>
        <taxon>Pezizomycotina</taxon>
        <taxon>Sordariomycetes</taxon>
        <taxon>Sordariomycetidae</taxon>
        <taxon>Sordariales</taxon>
        <taxon>Chaetomiaceae</taxon>
        <taxon>Dichotomopilus</taxon>
    </lineage>
</organism>
<dbReference type="InterPro" id="IPR007577">
    <property type="entry name" value="GlycoTrfase_DXD_sugar-bd_CS"/>
</dbReference>
<dbReference type="InterPro" id="IPR029044">
    <property type="entry name" value="Nucleotide-diphossugar_trans"/>
</dbReference>
<dbReference type="Pfam" id="PF04488">
    <property type="entry name" value="Gly_transf_sug"/>
    <property type="match status" value="1"/>
</dbReference>
<dbReference type="SUPFAM" id="SSF53448">
    <property type="entry name" value="Nucleotide-diphospho-sugar transferases"/>
    <property type="match status" value="1"/>
</dbReference>
<evidence type="ECO:0000256" key="2">
    <source>
        <dbReference type="ARBA" id="ARBA00022679"/>
    </source>
</evidence>
<dbReference type="GO" id="GO:0000030">
    <property type="term" value="F:mannosyltransferase activity"/>
    <property type="evidence" value="ECO:0007669"/>
    <property type="project" value="TreeGrafter"/>
</dbReference>
<evidence type="ECO:0000313" key="5">
    <source>
        <dbReference type="Proteomes" id="UP001302676"/>
    </source>
</evidence>
<dbReference type="PANTHER" id="PTHR32385:SF15">
    <property type="entry name" value="INOSITOL PHOSPHOCERAMIDE MANNOSYLTRANSFERASE 1"/>
    <property type="match status" value="1"/>
</dbReference>
<keyword evidence="2 4" id="KW-0808">Transferase</keyword>
<sequence length="335" mass="37743">MDFPRRGGGKKLILTIFSLSLLVVLLIRQRHASQEFLFQGDLFESLQVIDDCPTNNGNINSTQLASQHGSNNNIPNTIHQVWKTKNVETYVTEFGPSHESWKGMFEPFGYTVKLWTDDDVLQLITTTYPWLLSTYLAYSYDIQRADLARLAIIHAEGGIYADLDVYPRNVTDTECVQRLGLQAVFAPTQTAHIGLSNHFFMAVQGSPFLLWALQEAKRRAVSPSMRVLLPYLRVLWTSGPLMVTGAARQYVWVNDAGTRLDVGVLDEEKYRRRVLGHATGRSWHGPDGVFLNLVADHPVKAVLVGVGALVVALGVVFHVRRRFHLRRRHQLALGK</sequence>
<accession>A0AAN6UZ24</accession>
<keyword evidence="3" id="KW-0472">Membrane</keyword>
<protein>
    <submittedName>
        <fullName evidence="4">Nucleotide-diphospho-sugar transferase</fullName>
    </submittedName>
</protein>
<dbReference type="GO" id="GO:0016020">
    <property type="term" value="C:membrane"/>
    <property type="evidence" value="ECO:0007669"/>
    <property type="project" value="GOC"/>
</dbReference>
<keyword evidence="3" id="KW-1133">Transmembrane helix</keyword>
<name>A0AAN6UZ24_9PEZI</name>
<keyword evidence="3" id="KW-0812">Transmembrane</keyword>
<reference evidence="4" key="1">
    <citation type="journal article" date="2023" name="Mol. Phylogenet. Evol.">
        <title>Genome-scale phylogeny and comparative genomics of the fungal order Sordariales.</title>
        <authorList>
            <person name="Hensen N."/>
            <person name="Bonometti L."/>
            <person name="Westerberg I."/>
            <person name="Brannstrom I.O."/>
            <person name="Guillou S."/>
            <person name="Cros-Aarteil S."/>
            <person name="Calhoun S."/>
            <person name="Haridas S."/>
            <person name="Kuo A."/>
            <person name="Mondo S."/>
            <person name="Pangilinan J."/>
            <person name="Riley R."/>
            <person name="LaButti K."/>
            <person name="Andreopoulos B."/>
            <person name="Lipzen A."/>
            <person name="Chen C."/>
            <person name="Yan M."/>
            <person name="Daum C."/>
            <person name="Ng V."/>
            <person name="Clum A."/>
            <person name="Steindorff A."/>
            <person name="Ohm R.A."/>
            <person name="Martin F."/>
            <person name="Silar P."/>
            <person name="Natvig D.O."/>
            <person name="Lalanne C."/>
            <person name="Gautier V."/>
            <person name="Ament-Velasquez S.L."/>
            <person name="Kruys A."/>
            <person name="Hutchinson M.I."/>
            <person name="Powell A.J."/>
            <person name="Barry K."/>
            <person name="Miller A.N."/>
            <person name="Grigoriev I.V."/>
            <person name="Debuchy R."/>
            <person name="Gladieux P."/>
            <person name="Hiltunen Thoren M."/>
            <person name="Johannesson H."/>
        </authorList>
    </citation>
    <scope>NUCLEOTIDE SEQUENCE</scope>
    <source>
        <strain evidence="4">CBS 141.50</strain>
    </source>
</reference>
<dbReference type="Proteomes" id="UP001302676">
    <property type="component" value="Unassembled WGS sequence"/>
</dbReference>
<dbReference type="Gene3D" id="3.90.550.20">
    <property type="match status" value="1"/>
</dbReference>
<evidence type="ECO:0000313" key="4">
    <source>
        <dbReference type="EMBL" id="KAK4141514.1"/>
    </source>
</evidence>
<dbReference type="AlphaFoldDB" id="A0AAN6UZ24"/>
<proteinExistence type="inferred from homology"/>
<evidence type="ECO:0000256" key="1">
    <source>
        <dbReference type="ARBA" id="ARBA00009003"/>
    </source>
</evidence>
<comment type="similarity">
    <text evidence="1">Belongs to the glycosyltransferase 32 family.</text>
</comment>
<feature type="transmembrane region" description="Helical" evidence="3">
    <location>
        <begin position="301"/>
        <end position="319"/>
    </location>
</feature>
<dbReference type="InterPro" id="IPR051706">
    <property type="entry name" value="Glycosyltransferase_domain"/>
</dbReference>
<gene>
    <name evidence="4" type="ORF">C8A04DRAFT_14022</name>
</gene>
<dbReference type="GO" id="GO:0051999">
    <property type="term" value="P:mannosyl-inositol phosphorylceramide biosynthetic process"/>
    <property type="evidence" value="ECO:0007669"/>
    <property type="project" value="TreeGrafter"/>
</dbReference>
<evidence type="ECO:0000256" key="3">
    <source>
        <dbReference type="SAM" id="Phobius"/>
    </source>
</evidence>
<dbReference type="EMBL" id="MU853610">
    <property type="protein sequence ID" value="KAK4141514.1"/>
    <property type="molecule type" value="Genomic_DNA"/>
</dbReference>
<dbReference type="GeneID" id="87814550"/>
<dbReference type="PANTHER" id="PTHR32385">
    <property type="entry name" value="MANNOSYL PHOSPHORYLINOSITOL CERAMIDE SYNTHASE"/>
    <property type="match status" value="1"/>
</dbReference>
<comment type="caution">
    <text evidence="4">The sequence shown here is derived from an EMBL/GenBank/DDBJ whole genome shotgun (WGS) entry which is preliminary data.</text>
</comment>
<keyword evidence="5" id="KW-1185">Reference proteome</keyword>
<dbReference type="RefSeq" id="XP_062634885.1">
    <property type="nucleotide sequence ID" value="XM_062777937.1"/>
</dbReference>